<evidence type="ECO:0000313" key="2">
    <source>
        <dbReference type="Proteomes" id="UP001472677"/>
    </source>
</evidence>
<name>A0ABR2GHV4_9ROSI</name>
<reference evidence="1 2" key="1">
    <citation type="journal article" date="2024" name="G3 (Bethesda)">
        <title>Genome assembly of Hibiscus sabdariffa L. provides insights into metabolisms of medicinal natural products.</title>
        <authorList>
            <person name="Kim T."/>
        </authorList>
    </citation>
    <scope>NUCLEOTIDE SEQUENCE [LARGE SCALE GENOMIC DNA]</scope>
    <source>
        <strain evidence="1">TK-2024</strain>
        <tissue evidence="1">Old leaves</tissue>
    </source>
</reference>
<dbReference type="PANTHER" id="PTHR33108:SF14">
    <property type="entry name" value="OS01G0745000 PROTEIN"/>
    <property type="match status" value="1"/>
</dbReference>
<comment type="caution">
    <text evidence="1">The sequence shown here is derived from an EMBL/GenBank/DDBJ whole genome shotgun (WGS) entry which is preliminary data.</text>
</comment>
<dbReference type="Proteomes" id="UP001472677">
    <property type="component" value="Unassembled WGS sequence"/>
</dbReference>
<proteinExistence type="predicted"/>
<sequence>MNNDQPRLRKAVSDVSWEIEKYINKALESSSSSSTCTVLEEDDEVLKQAECECCGLKEDCTADYIRSVKGCHCGKWVCGLCSEAVKERLNGGPAAAAAAAMEDAVTSHREFCQNFIITTRLNPKLSLTCTMRDIAKRSHDSRRSSDNLVASKIGRTTSCVPKIDLTKHTLV</sequence>
<dbReference type="EMBL" id="JBBPBM010000001">
    <property type="protein sequence ID" value="KAK8602502.1"/>
    <property type="molecule type" value="Genomic_DNA"/>
</dbReference>
<protein>
    <submittedName>
        <fullName evidence="1">Uncharacterized protein</fullName>
    </submittedName>
</protein>
<keyword evidence="2" id="KW-1185">Reference proteome</keyword>
<evidence type="ECO:0000313" key="1">
    <source>
        <dbReference type="EMBL" id="KAK8602502.1"/>
    </source>
</evidence>
<dbReference type="Pfam" id="PF07911">
    <property type="entry name" value="DUF1677"/>
    <property type="match status" value="1"/>
</dbReference>
<gene>
    <name evidence="1" type="ORF">V6N12_052308</name>
</gene>
<dbReference type="InterPro" id="IPR012876">
    <property type="entry name" value="DUF1677_pln"/>
</dbReference>
<dbReference type="PANTHER" id="PTHR33108">
    <property type="entry name" value="OS01G0745000 PROTEIN"/>
    <property type="match status" value="1"/>
</dbReference>
<accession>A0ABR2GHV4</accession>
<organism evidence="1 2">
    <name type="scientific">Hibiscus sabdariffa</name>
    <name type="common">roselle</name>
    <dbReference type="NCBI Taxonomy" id="183260"/>
    <lineage>
        <taxon>Eukaryota</taxon>
        <taxon>Viridiplantae</taxon>
        <taxon>Streptophyta</taxon>
        <taxon>Embryophyta</taxon>
        <taxon>Tracheophyta</taxon>
        <taxon>Spermatophyta</taxon>
        <taxon>Magnoliopsida</taxon>
        <taxon>eudicotyledons</taxon>
        <taxon>Gunneridae</taxon>
        <taxon>Pentapetalae</taxon>
        <taxon>rosids</taxon>
        <taxon>malvids</taxon>
        <taxon>Malvales</taxon>
        <taxon>Malvaceae</taxon>
        <taxon>Malvoideae</taxon>
        <taxon>Hibiscus</taxon>
    </lineage>
</organism>